<keyword evidence="9" id="KW-0832">Ubl conjugation</keyword>
<evidence type="ECO:0000313" key="21">
    <source>
        <dbReference type="Proteomes" id="UP000010552"/>
    </source>
</evidence>
<evidence type="ECO:0000256" key="12">
    <source>
        <dbReference type="ARBA" id="ARBA00023128"/>
    </source>
</evidence>
<comment type="subunit">
    <text evidence="16">Interacts with PPP1CA. Interacts with EIF2S1. Interacts with PCNA. Interacts with LYN and KMT2A/MLL1. Interacts with PPP1R1A and SMARCB1. Interacts with SMAD7. Interacts with BAG1. Interacts with NOX4.</text>
</comment>
<keyword evidence="8" id="KW-0256">Endoplasmic reticulum</keyword>
<evidence type="ECO:0000256" key="15">
    <source>
        <dbReference type="ARBA" id="ARBA00042438"/>
    </source>
</evidence>
<dbReference type="PANTHER" id="PTHR16489">
    <property type="entry name" value="GH11727P"/>
    <property type="match status" value="1"/>
</dbReference>
<accession>L5L4K0</accession>
<comment type="similarity">
    <text evidence="3">Belongs to the PPP1R15 family.</text>
</comment>
<comment type="subcellular location">
    <subcellularLocation>
        <location evidence="1">Endoplasmic reticulum membrane</location>
        <topology evidence="1">Peripheral membrane protein</topology>
        <orientation evidence="1">Cytoplasmic side</orientation>
    </subcellularLocation>
    <subcellularLocation>
        <location evidence="2">Mitochondrion outer membrane</location>
        <topology evidence="2">Peripheral membrane protein</topology>
        <orientation evidence="2">Cytoplasmic side</orientation>
    </subcellularLocation>
</comment>
<evidence type="ECO:0000256" key="5">
    <source>
        <dbReference type="ARBA" id="ARBA00022703"/>
    </source>
</evidence>
<keyword evidence="10" id="KW-0810">Translation regulation</keyword>
<evidence type="ECO:0000259" key="19">
    <source>
        <dbReference type="Pfam" id="PF10488"/>
    </source>
</evidence>
<feature type="compositionally biased region" description="Acidic residues" evidence="17">
    <location>
        <begin position="378"/>
        <end position="396"/>
    </location>
</feature>
<dbReference type="GO" id="GO:0000164">
    <property type="term" value="C:protein phosphatase type 1 complex"/>
    <property type="evidence" value="ECO:0007669"/>
    <property type="project" value="TreeGrafter"/>
</dbReference>
<keyword evidence="7" id="KW-1000">Mitochondrion outer membrane</keyword>
<keyword evidence="21" id="KW-1185">Reference proteome</keyword>
<feature type="compositionally biased region" description="Basic and acidic residues" evidence="17">
    <location>
        <begin position="229"/>
        <end position="239"/>
    </location>
</feature>
<name>L5L4K0_PTEAL</name>
<feature type="region of interest" description="Disordered" evidence="17">
    <location>
        <begin position="74"/>
        <end position="101"/>
    </location>
</feature>
<keyword evidence="6" id="KW-0677">Repeat</keyword>
<evidence type="ECO:0000313" key="20">
    <source>
        <dbReference type="EMBL" id="ELK18562.1"/>
    </source>
</evidence>
<dbReference type="PANTHER" id="PTHR16489:SF14">
    <property type="entry name" value="PROTEIN PHOSPHATASE 1 REGULATORY SUBUNIT 15A"/>
    <property type="match status" value="1"/>
</dbReference>
<dbReference type="STRING" id="9402.L5L4K0"/>
<dbReference type="AlphaFoldDB" id="L5L4K0"/>
<evidence type="ECO:0000256" key="9">
    <source>
        <dbReference type="ARBA" id="ARBA00022843"/>
    </source>
</evidence>
<evidence type="ECO:0000256" key="6">
    <source>
        <dbReference type="ARBA" id="ARBA00022737"/>
    </source>
</evidence>
<proteinExistence type="inferred from homology"/>
<evidence type="ECO:0000256" key="16">
    <source>
        <dbReference type="ARBA" id="ARBA00047011"/>
    </source>
</evidence>
<evidence type="ECO:0000256" key="2">
    <source>
        <dbReference type="ARBA" id="ARBA00004570"/>
    </source>
</evidence>
<evidence type="ECO:0000256" key="1">
    <source>
        <dbReference type="ARBA" id="ARBA00004397"/>
    </source>
</evidence>
<evidence type="ECO:0000256" key="8">
    <source>
        <dbReference type="ARBA" id="ARBA00022824"/>
    </source>
</evidence>
<dbReference type="InterPro" id="IPR051254">
    <property type="entry name" value="PPP1R15"/>
</dbReference>
<dbReference type="GO" id="GO:0019888">
    <property type="term" value="F:protein phosphatase regulator activity"/>
    <property type="evidence" value="ECO:0007669"/>
    <property type="project" value="TreeGrafter"/>
</dbReference>
<protein>
    <recommendedName>
        <fullName evidence="14">Protein phosphatase 1 regulatory subunit 15A</fullName>
    </recommendedName>
    <alternativeName>
        <fullName evidence="15">Growth arrest and DNA damage-inducible protein GADD34</fullName>
    </alternativeName>
</protein>
<evidence type="ECO:0000256" key="18">
    <source>
        <dbReference type="SAM" id="SignalP"/>
    </source>
</evidence>
<evidence type="ECO:0000256" key="10">
    <source>
        <dbReference type="ARBA" id="ARBA00022845"/>
    </source>
</evidence>
<reference evidence="21" key="1">
    <citation type="journal article" date="2013" name="Science">
        <title>Comparative analysis of bat genomes provides insight into the evolution of flight and immunity.</title>
        <authorList>
            <person name="Zhang G."/>
            <person name="Cowled C."/>
            <person name="Shi Z."/>
            <person name="Huang Z."/>
            <person name="Bishop-Lilly K.A."/>
            <person name="Fang X."/>
            <person name="Wynne J.W."/>
            <person name="Xiong Z."/>
            <person name="Baker M.L."/>
            <person name="Zhao W."/>
            <person name="Tachedjian M."/>
            <person name="Zhu Y."/>
            <person name="Zhou P."/>
            <person name="Jiang X."/>
            <person name="Ng J."/>
            <person name="Yang L."/>
            <person name="Wu L."/>
            <person name="Xiao J."/>
            <person name="Feng Y."/>
            <person name="Chen Y."/>
            <person name="Sun X."/>
            <person name="Zhang Y."/>
            <person name="Marsh G.A."/>
            <person name="Crameri G."/>
            <person name="Broder C.C."/>
            <person name="Frey K.G."/>
            <person name="Wang L.F."/>
            <person name="Wang J."/>
        </authorList>
    </citation>
    <scope>NUCLEOTIDE SEQUENCE [LARGE SCALE GENOMIC DNA]</scope>
</reference>
<dbReference type="FunCoup" id="L5L4K0">
    <property type="interactions" value="163"/>
</dbReference>
<dbReference type="GO" id="GO:0006417">
    <property type="term" value="P:regulation of translation"/>
    <property type="evidence" value="ECO:0007669"/>
    <property type="project" value="UniProtKB-KW"/>
</dbReference>
<dbReference type="Pfam" id="PF10488">
    <property type="entry name" value="PP1c_bdg"/>
    <property type="match status" value="1"/>
</dbReference>
<keyword evidence="18" id="KW-0732">Signal</keyword>
<dbReference type="Proteomes" id="UP000010552">
    <property type="component" value="Unassembled WGS sequence"/>
</dbReference>
<dbReference type="EMBL" id="KB030309">
    <property type="protein sequence ID" value="ELK18562.1"/>
    <property type="molecule type" value="Genomic_DNA"/>
</dbReference>
<feature type="signal peptide" evidence="18">
    <location>
        <begin position="1"/>
        <end position="34"/>
    </location>
</feature>
<keyword evidence="4" id="KW-0597">Phosphoprotein</keyword>
<keyword evidence="11" id="KW-0346">Stress response</keyword>
<keyword evidence="12" id="KW-0496">Mitochondrion</keyword>
<evidence type="ECO:0000256" key="14">
    <source>
        <dbReference type="ARBA" id="ARBA00040008"/>
    </source>
</evidence>
<dbReference type="GO" id="GO:0005741">
    <property type="term" value="C:mitochondrial outer membrane"/>
    <property type="evidence" value="ECO:0007669"/>
    <property type="project" value="UniProtKB-SubCell"/>
</dbReference>
<evidence type="ECO:0000256" key="7">
    <source>
        <dbReference type="ARBA" id="ARBA00022787"/>
    </source>
</evidence>
<evidence type="ECO:0000256" key="11">
    <source>
        <dbReference type="ARBA" id="ARBA00023016"/>
    </source>
</evidence>
<dbReference type="GO" id="GO:0006915">
    <property type="term" value="P:apoptotic process"/>
    <property type="evidence" value="ECO:0007669"/>
    <property type="project" value="UniProtKB-KW"/>
</dbReference>
<keyword evidence="5" id="KW-0053">Apoptosis</keyword>
<evidence type="ECO:0000256" key="13">
    <source>
        <dbReference type="ARBA" id="ARBA00023136"/>
    </source>
</evidence>
<evidence type="ECO:0000256" key="4">
    <source>
        <dbReference type="ARBA" id="ARBA00022553"/>
    </source>
</evidence>
<gene>
    <name evidence="20" type="ORF">PAL_GLEAN10004577</name>
</gene>
<evidence type="ECO:0000256" key="17">
    <source>
        <dbReference type="SAM" id="MobiDB-lite"/>
    </source>
</evidence>
<sequence length="621" mass="66487">MAPGQAPHQPIPWRDAHPFLLLSPLVGLLSRAWSRLRGPGPPEPWLVEAVTSADQGEAGLEGETKAALAAHYAPWGGHPQGKAGDSAAREENEASWGPCPDRKAYGSFEAWGLSDDDDDDDDEEYGWEEATSVLRDQGSEYIGGQPAPLSPSLLIRTLKDPSGEEESEEVVVAEDKVITFSLPPSHWECCPGVAVEEEDAEAINKAALRKSSTSPLSPGSKPRAWLHCAGEKERTENKGRKTSVSSSSAASHPSTWECCSGEAAEEDTKTEKEADPGPHPVLAQRPLLGAWQHQPSKITEDGENEDIAPGEAEGPSSIAPRSAFFRAWVYQPGEDTEEEEEEDGDSGEAEEEGEAEGPSSIQPTSAFLRTWVYRPGEDTEEEDEDSDSGVAEEEEAKDPSGLCINCSLDPTGGVAPQNGGGADGRGGPGGLRFLSVRDEGAGSWDSWAHVCYRGLRVNSPGKAVFTVMQHFVRGWAPMGGGSSYDSCQPQKTSATFSESDGQSSDRWVRFSEKVSIHLLAVWAGPAQAARRGPWEQFARDRSRFARRIAQAQEVLGPCLTPAARARAWARLGNPPPSLATIPAPTQTLPTSFVQATPLSHAVASPSPLYVSPCLDLSGRRG</sequence>
<evidence type="ECO:0000256" key="3">
    <source>
        <dbReference type="ARBA" id="ARBA00010161"/>
    </source>
</evidence>
<keyword evidence="13" id="KW-0472">Membrane</keyword>
<feature type="compositionally biased region" description="Acidic residues" evidence="17">
    <location>
        <begin position="334"/>
        <end position="355"/>
    </location>
</feature>
<dbReference type="GO" id="GO:0005789">
    <property type="term" value="C:endoplasmic reticulum membrane"/>
    <property type="evidence" value="ECO:0007669"/>
    <property type="project" value="UniProtKB-SubCell"/>
</dbReference>
<feature type="chain" id="PRO_5003969779" description="Protein phosphatase 1 regulatory subunit 15A" evidence="18">
    <location>
        <begin position="35"/>
        <end position="621"/>
    </location>
</feature>
<dbReference type="InterPro" id="IPR019523">
    <property type="entry name" value="Prot_Pase1_reg-su15A/B_C"/>
</dbReference>
<feature type="compositionally biased region" description="Basic and acidic residues" evidence="17">
    <location>
        <begin position="266"/>
        <end position="276"/>
    </location>
</feature>
<feature type="domain" description="Protein phosphatase 1 regulatory subunit 15A/B C-terminal" evidence="19">
    <location>
        <begin position="527"/>
        <end position="571"/>
    </location>
</feature>
<organism evidence="20 21">
    <name type="scientific">Pteropus alecto</name>
    <name type="common">Black flying fox</name>
    <dbReference type="NCBI Taxonomy" id="9402"/>
    <lineage>
        <taxon>Eukaryota</taxon>
        <taxon>Metazoa</taxon>
        <taxon>Chordata</taxon>
        <taxon>Craniata</taxon>
        <taxon>Vertebrata</taxon>
        <taxon>Euteleostomi</taxon>
        <taxon>Mammalia</taxon>
        <taxon>Eutheria</taxon>
        <taxon>Laurasiatheria</taxon>
        <taxon>Chiroptera</taxon>
        <taxon>Yinpterochiroptera</taxon>
        <taxon>Pteropodoidea</taxon>
        <taxon>Pteropodidae</taxon>
        <taxon>Pteropodinae</taxon>
        <taxon>Pteropus</taxon>
    </lineage>
</organism>
<dbReference type="GO" id="GO:0034976">
    <property type="term" value="P:response to endoplasmic reticulum stress"/>
    <property type="evidence" value="ECO:0007669"/>
    <property type="project" value="TreeGrafter"/>
</dbReference>
<dbReference type="InParanoid" id="L5L4K0"/>
<feature type="region of interest" description="Disordered" evidence="17">
    <location>
        <begin position="207"/>
        <end position="409"/>
    </location>
</feature>